<dbReference type="Gene3D" id="2.40.70.10">
    <property type="entry name" value="Acid Proteases"/>
    <property type="match status" value="1"/>
</dbReference>
<dbReference type="OrthoDB" id="4504104at2759"/>
<evidence type="ECO:0000256" key="18">
    <source>
        <dbReference type="SAM" id="MobiDB-lite"/>
    </source>
</evidence>
<evidence type="ECO:0000256" key="10">
    <source>
        <dbReference type="ARBA" id="ARBA00022801"/>
    </source>
</evidence>
<keyword evidence="12" id="KW-0694">RNA-binding</keyword>
<dbReference type="InterPro" id="IPR001584">
    <property type="entry name" value="Integrase_cat-core"/>
</dbReference>
<dbReference type="Pfam" id="PF00078">
    <property type="entry name" value="RVT_1"/>
    <property type="match status" value="1"/>
</dbReference>
<dbReference type="InterPro" id="IPR000477">
    <property type="entry name" value="RT_dom"/>
</dbReference>
<dbReference type="InterPro" id="IPR000953">
    <property type="entry name" value="Chromo/chromo_shadow_dom"/>
</dbReference>
<dbReference type="GO" id="GO:0006310">
    <property type="term" value="P:DNA recombination"/>
    <property type="evidence" value="ECO:0007669"/>
    <property type="project" value="UniProtKB-KW"/>
</dbReference>
<dbReference type="Pfam" id="PF17917">
    <property type="entry name" value="RT_RNaseH"/>
    <property type="match status" value="1"/>
</dbReference>
<evidence type="ECO:0000313" key="23">
    <source>
        <dbReference type="Proteomes" id="UP000190312"/>
    </source>
</evidence>
<dbReference type="InterPro" id="IPR041373">
    <property type="entry name" value="RT_RNaseH"/>
</dbReference>
<dbReference type="Pfam" id="PF00385">
    <property type="entry name" value="Chromo"/>
    <property type="match status" value="1"/>
</dbReference>
<evidence type="ECO:0000256" key="7">
    <source>
        <dbReference type="ARBA" id="ARBA00022723"/>
    </source>
</evidence>
<feature type="region of interest" description="Disordered" evidence="18">
    <location>
        <begin position="662"/>
        <end position="728"/>
    </location>
</feature>
<dbReference type="GO" id="GO:0006508">
    <property type="term" value="P:proteolysis"/>
    <property type="evidence" value="ECO:0007669"/>
    <property type="project" value="UniProtKB-KW"/>
</dbReference>
<keyword evidence="11" id="KW-0460">Magnesium</keyword>
<keyword evidence="5" id="KW-0548">Nucleotidyltransferase</keyword>
<dbReference type="InterPro" id="IPR021109">
    <property type="entry name" value="Peptidase_aspartic_dom_sf"/>
</dbReference>
<keyword evidence="16" id="KW-0238">DNA-binding</keyword>
<evidence type="ECO:0000259" key="19">
    <source>
        <dbReference type="PROSITE" id="PS50013"/>
    </source>
</evidence>
<evidence type="ECO:0000256" key="8">
    <source>
        <dbReference type="ARBA" id="ARBA00022750"/>
    </source>
</evidence>
<evidence type="ECO:0000256" key="14">
    <source>
        <dbReference type="ARBA" id="ARBA00022918"/>
    </source>
</evidence>
<dbReference type="GO" id="GO:0004519">
    <property type="term" value="F:endonuclease activity"/>
    <property type="evidence" value="ECO:0007669"/>
    <property type="project" value="UniProtKB-KW"/>
</dbReference>
<dbReference type="PANTHER" id="PTHR37984:SF5">
    <property type="entry name" value="PROTEIN NYNRIN-LIKE"/>
    <property type="match status" value="1"/>
</dbReference>
<dbReference type="PANTHER" id="PTHR37984">
    <property type="entry name" value="PROTEIN CBG26694"/>
    <property type="match status" value="1"/>
</dbReference>
<dbReference type="InterPro" id="IPR041588">
    <property type="entry name" value="Integrase_H2C2"/>
</dbReference>
<feature type="region of interest" description="Disordered" evidence="18">
    <location>
        <begin position="321"/>
        <end position="387"/>
    </location>
</feature>
<organism evidence="22 23">
    <name type="scientific">Aspergillus oryzae</name>
    <name type="common">Yellow koji mold</name>
    <dbReference type="NCBI Taxonomy" id="5062"/>
    <lineage>
        <taxon>Eukaryota</taxon>
        <taxon>Fungi</taxon>
        <taxon>Dikarya</taxon>
        <taxon>Ascomycota</taxon>
        <taxon>Pezizomycotina</taxon>
        <taxon>Eurotiomycetes</taxon>
        <taxon>Eurotiomycetidae</taxon>
        <taxon>Eurotiales</taxon>
        <taxon>Aspergillaceae</taxon>
        <taxon>Aspergillus</taxon>
        <taxon>Aspergillus subgen. Circumdati</taxon>
    </lineage>
</organism>
<evidence type="ECO:0000256" key="1">
    <source>
        <dbReference type="ARBA" id="ARBA00011353"/>
    </source>
</evidence>
<feature type="compositionally biased region" description="Low complexity" evidence="18">
    <location>
        <begin position="218"/>
        <end position="229"/>
    </location>
</feature>
<dbReference type="GO" id="GO:0003964">
    <property type="term" value="F:RNA-directed DNA polymerase activity"/>
    <property type="evidence" value="ECO:0007669"/>
    <property type="project" value="UniProtKB-KW"/>
</dbReference>
<dbReference type="CDD" id="cd00024">
    <property type="entry name" value="CD_CSD"/>
    <property type="match status" value="1"/>
</dbReference>
<evidence type="ECO:0000259" key="20">
    <source>
        <dbReference type="PROSITE" id="PS50994"/>
    </source>
</evidence>
<dbReference type="Proteomes" id="UP000190312">
    <property type="component" value="Unassembled WGS sequence"/>
</dbReference>
<feature type="compositionally biased region" description="Polar residues" evidence="18">
    <location>
        <begin position="621"/>
        <end position="631"/>
    </location>
</feature>
<gene>
    <name evidence="21" type="ORF">Aory04_000964300</name>
    <name evidence="22" type="ORF">OAory_01055970</name>
</gene>
<proteinExistence type="predicted"/>
<evidence type="ECO:0000256" key="12">
    <source>
        <dbReference type="ARBA" id="ARBA00022884"/>
    </source>
</evidence>
<feature type="compositionally biased region" description="Polar residues" evidence="18">
    <location>
        <begin position="696"/>
        <end position="728"/>
    </location>
</feature>
<keyword evidence="15" id="KW-0239">DNA-directed DNA polymerase</keyword>
<dbReference type="SUPFAM" id="SSF54160">
    <property type="entry name" value="Chromo domain-like"/>
    <property type="match status" value="1"/>
</dbReference>
<dbReference type="Pfam" id="PF17921">
    <property type="entry name" value="Integrase_H2C2"/>
    <property type="match status" value="1"/>
</dbReference>
<comment type="caution">
    <text evidence="22">The sequence shown here is derived from an EMBL/GenBank/DDBJ whole genome shotgun (WGS) entry which is preliminary data.</text>
</comment>
<dbReference type="GO" id="GO:0046872">
    <property type="term" value="F:metal ion binding"/>
    <property type="evidence" value="ECO:0007669"/>
    <property type="project" value="UniProtKB-KW"/>
</dbReference>
<reference evidence="22 23" key="1">
    <citation type="submission" date="2016-10" db="EMBL/GenBank/DDBJ databases">
        <title>Genome sequencing of Aspergillus oryzae BCC7051.</title>
        <authorList>
            <person name="Thammarongtham C."/>
            <person name="Vorapreeda T."/>
            <person name="Nookaew I."/>
            <person name="Srisuk T."/>
            <person name="Land M."/>
            <person name="Jeennor S."/>
            <person name="Laoteng K."/>
        </authorList>
    </citation>
    <scope>NUCLEOTIDE SEQUENCE [LARGE SCALE GENOMIC DNA]</scope>
    <source>
        <strain evidence="22 23">BCC7051</strain>
    </source>
</reference>
<dbReference type="InterPro" id="IPR012337">
    <property type="entry name" value="RNaseH-like_sf"/>
</dbReference>
<feature type="compositionally biased region" description="Basic and acidic residues" evidence="18">
    <location>
        <begin position="323"/>
        <end position="335"/>
    </location>
</feature>
<dbReference type="InterPro" id="IPR043128">
    <property type="entry name" value="Rev_trsase/Diguanyl_cyclase"/>
</dbReference>
<evidence type="ECO:0000256" key="9">
    <source>
        <dbReference type="ARBA" id="ARBA00022759"/>
    </source>
</evidence>
<dbReference type="GO" id="GO:0003723">
    <property type="term" value="F:RNA binding"/>
    <property type="evidence" value="ECO:0007669"/>
    <property type="project" value="UniProtKB-KW"/>
</dbReference>
<dbReference type="GO" id="GO:0004190">
    <property type="term" value="F:aspartic-type endopeptidase activity"/>
    <property type="evidence" value="ECO:0007669"/>
    <property type="project" value="UniProtKB-KW"/>
</dbReference>
<dbReference type="PROSITE" id="PS50994">
    <property type="entry name" value="INTEGRASE"/>
    <property type="match status" value="1"/>
</dbReference>
<protein>
    <recommendedName>
        <fullName evidence="2">RNA-directed DNA polymerase</fullName>
        <ecNumber evidence="2">2.7.7.49</ecNumber>
    </recommendedName>
</protein>
<dbReference type="InterPro" id="IPR023780">
    <property type="entry name" value="Chromo_domain"/>
</dbReference>
<keyword evidence="13" id="KW-0229">DNA integration</keyword>
<name>A0A1S9DL46_ASPOZ</name>
<dbReference type="CDD" id="cd01647">
    <property type="entry name" value="RT_LTR"/>
    <property type="match status" value="1"/>
</dbReference>
<keyword evidence="9" id="KW-0255">Endonuclease</keyword>
<dbReference type="EC" id="2.7.7.49" evidence="2"/>
<evidence type="ECO:0000256" key="4">
    <source>
        <dbReference type="ARBA" id="ARBA00022679"/>
    </source>
</evidence>
<dbReference type="VEuPathDB" id="FungiDB:AO090005001597"/>
<dbReference type="Proteomes" id="UP001165205">
    <property type="component" value="Unassembled WGS sequence"/>
</dbReference>
<keyword evidence="4" id="KW-0808">Transferase</keyword>
<dbReference type="InterPro" id="IPR050951">
    <property type="entry name" value="Retrovirus_Pol_polyprotein"/>
</dbReference>
<dbReference type="SUPFAM" id="SSF53098">
    <property type="entry name" value="Ribonuclease H-like"/>
    <property type="match status" value="1"/>
</dbReference>
<dbReference type="InterPro" id="IPR043502">
    <property type="entry name" value="DNA/RNA_pol_sf"/>
</dbReference>
<feature type="compositionally biased region" description="Low complexity" evidence="18">
    <location>
        <begin position="662"/>
        <end position="672"/>
    </location>
</feature>
<keyword evidence="17" id="KW-0233">DNA recombination</keyword>
<feature type="compositionally biased region" description="Low complexity" evidence="18">
    <location>
        <begin position="632"/>
        <end position="649"/>
    </location>
</feature>
<evidence type="ECO:0000256" key="16">
    <source>
        <dbReference type="ARBA" id="ARBA00023125"/>
    </source>
</evidence>
<feature type="compositionally biased region" description="Polar residues" evidence="18">
    <location>
        <begin position="251"/>
        <end position="287"/>
    </location>
</feature>
<keyword evidence="14" id="KW-0695">RNA-directed DNA polymerase</keyword>
<dbReference type="SUPFAM" id="SSF56672">
    <property type="entry name" value="DNA/RNA polymerases"/>
    <property type="match status" value="1"/>
</dbReference>
<dbReference type="Gene3D" id="3.30.70.270">
    <property type="match status" value="2"/>
</dbReference>
<feature type="compositionally biased region" description="Low complexity" evidence="18">
    <location>
        <begin position="681"/>
        <end position="695"/>
    </location>
</feature>
<evidence type="ECO:0000256" key="2">
    <source>
        <dbReference type="ARBA" id="ARBA00012493"/>
    </source>
</evidence>
<evidence type="ECO:0000256" key="17">
    <source>
        <dbReference type="ARBA" id="ARBA00023172"/>
    </source>
</evidence>
<dbReference type="SMART" id="SM00298">
    <property type="entry name" value="CHROMO"/>
    <property type="match status" value="1"/>
</dbReference>
<dbReference type="CDD" id="cd09274">
    <property type="entry name" value="RNase_HI_RT_Ty3"/>
    <property type="match status" value="1"/>
</dbReference>
<dbReference type="Pfam" id="PF24626">
    <property type="entry name" value="SH3_Tf2-1"/>
    <property type="match status" value="1"/>
</dbReference>
<keyword evidence="8" id="KW-0064">Aspartyl protease</keyword>
<feature type="compositionally biased region" description="Pro residues" evidence="18">
    <location>
        <begin position="348"/>
        <end position="374"/>
    </location>
</feature>
<evidence type="ECO:0000256" key="13">
    <source>
        <dbReference type="ARBA" id="ARBA00022908"/>
    </source>
</evidence>
<evidence type="ECO:0000256" key="11">
    <source>
        <dbReference type="ARBA" id="ARBA00022842"/>
    </source>
</evidence>
<dbReference type="InterPro" id="IPR036397">
    <property type="entry name" value="RNaseH_sf"/>
</dbReference>
<dbReference type="PROSITE" id="PS50013">
    <property type="entry name" value="CHROMO_2"/>
    <property type="match status" value="1"/>
</dbReference>
<dbReference type="EMBL" id="BSYA01000135">
    <property type="protein sequence ID" value="GMG34261.1"/>
    <property type="molecule type" value="Genomic_DNA"/>
</dbReference>
<accession>A0A1S9DL46</accession>
<dbReference type="Gene3D" id="3.10.10.10">
    <property type="entry name" value="HIV Type 1 Reverse Transcriptase, subunit A, domain 1"/>
    <property type="match status" value="1"/>
</dbReference>
<feature type="region of interest" description="Disordered" evidence="18">
    <location>
        <begin position="1183"/>
        <end position="1208"/>
    </location>
</feature>
<evidence type="ECO:0000313" key="21">
    <source>
        <dbReference type="EMBL" id="GMG34261.1"/>
    </source>
</evidence>
<comment type="subunit">
    <text evidence="1">Component of the NuA4 histone acetyltransferase complex.</text>
</comment>
<sequence>MSSRSQLRLAELAHQILSFRLSSGSPLANEFDQDTLHRVDYLVHELNVEKPLSSTTHSYPPDWLIHRSILHKDVKEFLRLSDDLITSLPQYQQWVEEHPANALPEPKRPLGRVSRSRSRASSVSTTNEPSSGTAVQTPVGTRLPQANDPDPVTTTSRAGDQPGDRTGDQELLSGNTVEHTSPLRPPPTVRPARTRSQLERYLNPRRLSFGQTTVEPTQQPQRQQPQRPQQHLELPSSLLSNPTPFPYQSMAAEQSNPFTFTTGRPSGASTMSSTVPVASGSRSTNEPSMRELLDAINNTQRRFGAFEDRLTALTANVQTLSARNDRDDRRDDGERFQSGQRPPDDPLHLPPDFPRPPPEPPRNPLDDQPNPPHNPLNDHNGNGRTEAGYWKTDEVGYFWPDMREDVAMTQIGNQVYYKDTNTFLDRMRDIAAYKGEALVKANLPACFRGAALSWYSFELTDRERRLIRASATLEDGMFLELAKRFKPNPVVALNKLNNMTYTFADVRAQRPVQSFAQEVVRLARAADIDNPFNQIMMIWNHLDPYLQQHIPQPTKNDRLGPFLDQLEQKSYMWQNLANANAARRAQRNAALHDPVRNGNADANPRQVPYQAPNPRNIRGGFQNNQRYSPNANWQYNRPWQNPNQNQGQWQNRYQAQNRWQPRPQNQNQLPYQYRPPTPPRNANVNYNVNDNGPSNTDRGNAWRNNQRNGNTGYQGQNNRQPWNKNSYRGNIRRSVGAYSAITNEALPRENQDQPHVSFDFGQTVDQDQSNRFTPQESFDPSNDSNAYYTDQPYDNHNDYDYTAYAACPPDDQFDELDEAYYADQSDQFADSPYAFSALIESTPPIDNTVSNISDQVKDPPTVVVTCLNCHEGFASNNKLHQHLPCATIVDRNEPTVSLESAMVVEPEVSSTDEPFIIESDRSDDTLLPIGLRSWRAVTADLGLNTTTSYSQVCLDTGCSSTVVNATFAKTIPELDVHTIDHSVNVSGIGSLHSPTEYAVFYVYFPSLIDDQNRHGFAKIRVRAYIVEGIKPNLLIGMNVMGREGIVVDPDSGRGVIHSCKDFTFAIDCKPKIGHTPPIPVYATRRTVIPAMSCGTISVKVKPKLPDRDLIFEPIDGTTTPRLTYYAHLVDVNFSYIEVSNNTSEPIVVPRHTRLGAISDSDYVTAYQVDESAAELARPFVKPIIDNPDQPPVLDKSTKRRTNRSTEKSLIDNRDIDKDKTTVTPLGITVYGENPETIRQIREITEQFDIWANDDGSNVGVADIPEDQWLQVPMKPGWEQRIPKPRVYRLSLKDREVIDKTFDPLHDQGKLTYATNRTPAGYPVFVVYKDVWTPDGFVSKGRVVIDLRGANKESIPDVYPVPPIDDIIALVKDCFFITVLDACQMFYQWPTRRDHRDRLAIISHRGQEIFNVAIMGFINSIPFVQRQMELRLKDLFRFCRVYVDDILIASRTFKEHCYHLKLVFKELLKLRLKLAPKKAFIGFPSIRLLGQRVDALGLYTPQDKLKAIQSLKFPLTLKDLEHYIGLTSWFRNYIDRFAAKIEPLQARKTALLKGAPKDSPTNRNRYVTTTLYNDPTDQERQAFDALQEEFCNEKFLTHYDRYRQLYVDLDASRKGHGVMVYHLADTYTHPDIKIPPVRTAVQPVLFLSRTLTTAESRYWPTELEVSCLVWMLRKIRHLVEDAVNPVVIYTDHQSTVNIARQPSLNTVATDKLNLRLVRASHYVQQFRVIIIHRPGKTNVVADALSRLPAVGNAPTDYDVDLDSTFTSQAFQLGIAAYAGSTVLLASDFKDRLRENYAKDPRAQRIIDVLRSDTEATLPYQLDDEGILFMKRQHVSSTEYIHEDLWIYLPRPMVSELFKSVHDNRNHQGLDKCLNALDGIAIHQGRRLLRDYIARCPTCLLNKPRRHLPYGQLQPIVVPPEPFHTITLDFIVALPTEQDFDQILVFVDKFTKRVGLLPGKSTWKSTEWGKQLLTYFQGHDWGLPRTFISDRDPRFTSGVWKGLFSKLGIAWYYSTSYHPQTDGMSERTIQTIEIMIRHAVTQGLSWLPQLPVIVSTLNTSPNASTKETPVRLLFGIDFRQPWNLLKGLVYRDHVGPRLDAEEALKYASMRMKWYYDQQHRPISFEPGDKVFVKLHKGYALPTTKTVGPKFSQQYAGPYTVLQKIGRHAYRIDLPPAWNVHNVLSVAQLELYARDTDHTVPDQVNDLSTDQIDHQTDEPNNQSVDQLDDQVDRDRFAVPGPVHDDQFEIDRIIDKRITRKGRGPYFTQYLVRYTGHGPDHDEWVKDTDMNAPELIEEYERQQD</sequence>
<evidence type="ECO:0000256" key="6">
    <source>
        <dbReference type="ARBA" id="ARBA00022722"/>
    </source>
</evidence>
<evidence type="ECO:0000256" key="3">
    <source>
        <dbReference type="ARBA" id="ARBA00022670"/>
    </source>
</evidence>
<feature type="region of interest" description="Disordered" evidence="18">
    <location>
        <begin position="594"/>
        <end position="649"/>
    </location>
</feature>
<dbReference type="InterPro" id="IPR056924">
    <property type="entry name" value="SH3_Tf2-1"/>
</dbReference>
<dbReference type="Gene3D" id="2.40.50.40">
    <property type="match status" value="1"/>
</dbReference>
<dbReference type="GO" id="GO:0015074">
    <property type="term" value="P:DNA integration"/>
    <property type="evidence" value="ECO:0007669"/>
    <property type="project" value="UniProtKB-KW"/>
</dbReference>
<dbReference type="GO" id="GO:0003677">
    <property type="term" value="F:DNA binding"/>
    <property type="evidence" value="ECO:0007669"/>
    <property type="project" value="UniProtKB-KW"/>
</dbReference>
<dbReference type="GO" id="GO:0005634">
    <property type="term" value="C:nucleus"/>
    <property type="evidence" value="ECO:0007669"/>
    <property type="project" value="UniProtKB-ARBA"/>
</dbReference>
<dbReference type="EMBL" id="MKZY01000004">
    <property type="protein sequence ID" value="OOO09789.1"/>
    <property type="molecule type" value="Genomic_DNA"/>
</dbReference>
<keyword evidence="3" id="KW-0645">Protease</keyword>
<keyword evidence="7" id="KW-0479">Metal-binding</keyword>
<feature type="domain" description="Chromo" evidence="19">
    <location>
        <begin position="2244"/>
        <end position="2300"/>
    </location>
</feature>
<reference evidence="21" key="2">
    <citation type="submission" date="2023-04" db="EMBL/GenBank/DDBJ databases">
        <title>Aspergillus oryzae NBRC 4228.</title>
        <authorList>
            <person name="Ichikawa N."/>
            <person name="Sato H."/>
            <person name="Tonouchi N."/>
        </authorList>
    </citation>
    <scope>NUCLEOTIDE SEQUENCE</scope>
    <source>
        <strain evidence="21">NBRC 4228</strain>
    </source>
</reference>
<dbReference type="InterPro" id="IPR016197">
    <property type="entry name" value="Chromo-like_dom_sf"/>
</dbReference>
<dbReference type="Gene3D" id="3.30.420.10">
    <property type="entry name" value="Ribonuclease H-like superfamily/Ribonuclease H"/>
    <property type="match status" value="1"/>
</dbReference>
<evidence type="ECO:0000256" key="5">
    <source>
        <dbReference type="ARBA" id="ARBA00022695"/>
    </source>
</evidence>
<feature type="domain" description="Integrase catalytic" evidence="20">
    <location>
        <begin position="1916"/>
        <end position="2075"/>
    </location>
</feature>
<dbReference type="GO" id="GO:0003887">
    <property type="term" value="F:DNA-directed DNA polymerase activity"/>
    <property type="evidence" value="ECO:0007669"/>
    <property type="project" value="UniProtKB-KW"/>
</dbReference>
<dbReference type="GO" id="GO:0006338">
    <property type="term" value="P:chromatin remodeling"/>
    <property type="evidence" value="ECO:0007669"/>
    <property type="project" value="UniProtKB-ARBA"/>
</dbReference>
<evidence type="ECO:0000313" key="22">
    <source>
        <dbReference type="EMBL" id="OOO09789.1"/>
    </source>
</evidence>
<feature type="compositionally biased region" description="Polar residues" evidence="18">
    <location>
        <begin position="125"/>
        <end position="139"/>
    </location>
</feature>
<evidence type="ECO:0000256" key="15">
    <source>
        <dbReference type="ARBA" id="ARBA00022932"/>
    </source>
</evidence>
<feature type="region of interest" description="Disordered" evidence="18">
    <location>
        <begin position="766"/>
        <end position="790"/>
    </location>
</feature>
<keyword evidence="6" id="KW-0540">Nuclease</keyword>
<keyword evidence="10" id="KW-0378">Hydrolase</keyword>
<feature type="region of interest" description="Disordered" evidence="18">
    <location>
        <begin position="99"/>
        <end position="288"/>
    </location>
</feature>